<dbReference type="Gene3D" id="2.30.39.10">
    <property type="entry name" value="Alpha-1-antitrypsin, domain 1"/>
    <property type="match status" value="1"/>
</dbReference>
<dbReference type="PANTHER" id="PTHR11461">
    <property type="entry name" value="SERINE PROTEASE INHIBITOR, SERPIN"/>
    <property type="match status" value="1"/>
</dbReference>
<dbReference type="AlphaFoldDB" id="A0AAV5UBZ7"/>
<protein>
    <recommendedName>
        <fullName evidence="1">Serpin domain-containing protein</fullName>
    </recommendedName>
</protein>
<feature type="domain" description="Serpin" evidence="1">
    <location>
        <begin position="26"/>
        <end position="122"/>
    </location>
</feature>
<feature type="non-terminal residue" evidence="2">
    <location>
        <position position="127"/>
    </location>
</feature>
<dbReference type="InterPro" id="IPR000215">
    <property type="entry name" value="Serpin_fam"/>
</dbReference>
<dbReference type="Proteomes" id="UP001432027">
    <property type="component" value="Unassembled WGS sequence"/>
</dbReference>
<reference evidence="2" key="1">
    <citation type="submission" date="2023-10" db="EMBL/GenBank/DDBJ databases">
        <title>Genome assembly of Pristionchus species.</title>
        <authorList>
            <person name="Yoshida K."/>
            <person name="Sommer R.J."/>
        </authorList>
    </citation>
    <scope>NUCLEOTIDE SEQUENCE</scope>
    <source>
        <strain evidence="2">RS0144</strain>
    </source>
</reference>
<dbReference type="Gene3D" id="3.30.497.10">
    <property type="entry name" value="Antithrombin, subunit I, domain 2"/>
    <property type="match status" value="1"/>
</dbReference>
<gene>
    <name evidence="2" type="ORF">PENTCL1PPCAC_26226</name>
</gene>
<name>A0AAV5UBZ7_9BILA</name>
<dbReference type="InterPro" id="IPR036186">
    <property type="entry name" value="Serpin_sf"/>
</dbReference>
<dbReference type="InterPro" id="IPR023796">
    <property type="entry name" value="Serpin_dom"/>
</dbReference>
<dbReference type="InterPro" id="IPR042185">
    <property type="entry name" value="Serpin_sf_2"/>
</dbReference>
<dbReference type="PANTHER" id="PTHR11461:SF338">
    <property type="entry name" value="CAPSID PROTEIN-RELATED"/>
    <property type="match status" value="1"/>
</dbReference>
<evidence type="ECO:0000259" key="1">
    <source>
        <dbReference type="Pfam" id="PF00079"/>
    </source>
</evidence>
<dbReference type="GO" id="GO:0004867">
    <property type="term" value="F:serine-type endopeptidase inhibitor activity"/>
    <property type="evidence" value="ECO:0007669"/>
    <property type="project" value="InterPro"/>
</dbReference>
<organism evidence="2 3">
    <name type="scientific">Pristionchus entomophagus</name>
    <dbReference type="NCBI Taxonomy" id="358040"/>
    <lineage>
        <taxon>Eukaryota</taxon>
        <taxon>Metazoa</taxon>
        <taxon>Ecdysozoa</taxon>
        <taxon>Nematoda</taxon>
        <taxon>Chromadorea</taxon>
        <taxon>Rhabditida</taxon>
        <taxon>Rhabditina</taxon>
        <taxon>Diplogasteromorpha</taxon>
        <taxon>Diplogasteroidea</taxon>
        <taxon>Neodiplogasteridae</taxon>
        <taxon>Pristionchus</taxon>
    </lineage>
</organism>
<accession>A0AAV5UBZ7</accession>
<dbReference type="EMBL" id="BTSX01000006">
    <property type="protein sequence ID" value="GMT04052.1"/>
    <property type="molecule type" value="Genomic_DNA"/>
</dbReference>
<evidence type="ECO:0000313" key="3">
    <source>
        <dbReference type="Proteomes" id="UP001432027"/>
    </source>
</evidence>
<dbReference type="Pfam" id="PF00079">
    <property type="entry name" value="Serpin"/>
    <property type="match status" value="1"/>
</dbReference>
<dbReference type="SUPFAM" id="SSF56574">
    <property type="entry name" value="Serpins"/>
    <property type="match status" value="1"/>
</dbReference>
<dbReference type="InterPro" id="IPR042178">
    <property type="entry name" value="Serpin_sf_1"/>
</dbReference>
<comment type="caution">
    <text evidence="2">The sequence shown here is derived from an EMBL/GenBank/DDBJ whole genome shotgun (WGS) entry which is preliminary data.</text>
</comment>
<sequence>NNGAGLLTVSTLDSLICLMISDGVQKKKSIFLPRFSVEMNMDFSEVLRAEGVTNCFNRESANLSRLAHDILYVQAVEQKAVFKVDEDGTLAAACEWCDVGYLMGVAPKPLVLTFDHPFIYILLRGPD</sequence>
<proteinExistence type="predicted"/>
<keyword evidence="3" id="KW-1185">Reference proteome</keyword>
<evidence type="ECO:0000313" key="2">
    <source>
        <dbReference type="EMBL" id="GMT04052.1"/>
    </source>
</evidence>
<dbReference type="GO" id="GO:0005615">
    <property type="term" value="C:extracellular space"/>
    <property type="evidence" value="ECO:0007669"/>
    <property type="project" value="InterPro"/>
</dbReference>
<feature type="non-terminal residue" evidence="2">
    <location>
        <position position="1"/>
    </location>
</feature>